<keyword evidence="5" id="KW-1185">Reference proteome</keyword>
<evidence type="ECO:0000313" key="4">
    <source>
        <dbReference type="EMBL" id="GID79598.1"/>
    </source>
</evidence>
<dbReference type="PANTHER" id="PTHR44591">
    <property type="entry name" value="STRESS RESPONSE REGULATOR PROTEIN 1"/>
    <property type="match status" value="1"/>
</dbReference>
<dbReference type="InterPro" id="IPR050595">
    <property type="entry name" value="Bact_response_regulator"/>
</dbReference>
<reference evidence="4 5" key="1">
    <citation type="submission" date="2021-01" db="EMBL/GenBank/DDBJ databases">
        <title>Whole genome shotgun sequence of Actinoplanes deccanensis NBRC 13994.</title>
        <authorList>
            <person name="Komaki H."/>
            <person name="Tamura T."/>
        </authorList>
    </citation>
    <scope>NUCLEOTIDE SEQUENCE [LARGE SCALE GENOMIC DNA]</scope>
    <source>
        <strain evidence="4 5">NBRC 13994</strain>
    </source>
</reference>
<dbReference type="InterPro" id="IPR011006">
    <property type="entry name" value="CheY-like_superfamily"/>
</dbReference>
<dbReference type="Proteomes" id="UP000609879">
    <property type="component" value="Unassembled WGS sequence"/>
</dbReference>
<gene>
    <name evidence="4" type="ORF">Ade02nite_82390</name>
</gene>
<evidence type="ECO:0000256" key="1">
    <source>
        <dbReference type="ARBA" id="ARBA00022553"/>
    </source>
</evidence>
<dbReference type="RefSeq" id="WP_203775975.1">
    <property type="nucleotide sequence ID" value="NZ_BAAABO010000064.1"/>
</dbReference>
<feature type="domain" description="Response regulatory" evidence="3">
    <location>
        <begin position="4"/>
        <end position="115"/>
    </location>
</feature>
<comment type="caution">
    <text evidence="4">The sequence shown here is derived from an EMBL/GenBank/DDBJ whole genome shotgun (WGS) entry which is preliminary data.</text>
</comment>
<dbReference type="EMBL" id="BOMI01000174">
    <property type="protein sequence ID" value="GID79598.1"/>
    <property type="molecule type" value="Genomic_DNA"/>
</dbReference>
<organism evidence="4 5">
    <name type="scientific">Paractinoplanes deccanensis</name>
    <dbReference type="NCBI Taxonomy" id="113561"/>
    <lineage>
        <taxon>Bacteria</taxon>
        <taxon>Bacillati</taxon>
        <taxon>Actinomycetota</taxon>
        <taxon>Actinomycetes</taxon>
        <taxon>Micromonosporales</taxon>
        <taxon>Micromonosporaceae</taxon>
        <taxon>Paractinoplanes</taxon>
    </lineage>
</organism>
<dbReference type="Pfam" id="PF00072">
    <property type="entry name" value="Response_reg"/>
    <property type="match status" value="1"/>
</dbReference>
<evidence type="ECO:0000313" key="5">
    <source>
        <dbReference type="Proteomes" id="UP000609879"/>
    </source>
</evidence>
<dbReference type="PROSITE" id="PS50110">
    <property type="entry name" value="RESPONSE_REGULATORY"/>
    <property type="match status" value="1"/>
</dbReference>
<accession>A0ABQ3YHZ0</accession>
<dbReference type="SMART" id="SM00448">
    <property type="entry name" value="REC"/>
    <property type="match status" value="1"/>
</dbReference>
<keyword evidence="1 2" id="KW-0597">Phosphoprotein</keyword>
<protein>
    <submittedName>
        <fullName evidence="4">Response regulator</fullName>
    </submittedName>
</protein>
<proteinExistence type="predicted"/>
<evidence type="ECO:0000259" key="3">
    <source>
        <dbReference type="PROSITE" id="PS50110"/>
    </source>
</evidence>
<name>A0ABQ3YHZ0_9ACTN</name>
<dbReference type="PANTHER" id="PTHR44591:SF24">
    <property type="entry name" value="PROTEIN-GLUTAMATE METHYLESTERASE_PROTEIN-GLUTAMINE GLUTAMINASE 1"/>
    <property type="match status" value="1"/>
</dbReference>
<evidence type="ECO:0000256" key="2">
    <source>
        <dbReference type="PROSITE-ProRule" id="PRU00169"/>
    </source>
</evidence>
<dbReference type="SUPFAM" id="SSF52172">
    <property type="entry name" value="CheY-like"/>
    <property type="match status" value="1"/>
</dbReference>
<feature type="modified residue" description="4-aspartylphosphate" evidence="2">
    <location>
        <position position="54"/>
    </location>
</feature>
<dbReference type="CDD" id="cd00156">
    <property type="entry name" value="REC"/>
    <property type="match status" value="1"/>
</dbReference>
<dbReference type="Gene3D" id="3.40.50.2300">
    <property type="match status" value="1"/>
</dbReference>
<sequence>MTLRCLLVDDNEHFLAAARDLLEREGLVVAGTASHIADAVGRAAELGPDVALVDINLGGESGFDLAGRLVPTPVIMISTHSGDDYHDLVEASPAIGFLSKLDLSADAVEAMLTGLQESQHG</sequence>
<dbReference type="InterPro" id="IPR001789">
    <property type="entry name" value="Sig_transdc_resp-reg_receiver"/>
</dbReference>